<gene>
    <name evidence="3" type="ORF">HOP60_09270</name>
</gene>
<dbReference type="InterPro" id="IPR002560">
    <property type="entry name" value="Transposase_DDE"/>
</dbReference>
<comment type="caution">
    <text evidence="3">The sequence shown here is derived from an EMBL/GenBank/DDBJ whole genome shotgun (WGS) entry which is preliminary data.</text>
</comment>
<evidence type="ECO:0000313" key="4">
    <source>
        <dbReference type="Proteomes" id="UP001320154"/>
    </source>
</evidence>
<reference evidence="3 4" key="1">
    <citation type="journal article" date="2021" name="Front. Microbiol.">
        <title>Aerobic Denitrification and Heterotrophic Sulfur Oxidation in the Genus Halomonas Revealed by Six Novel Species Characterizations and Genome-Based Analysis.</title>
        <authorList>
            <person name="Wang L."/>
            <person name="Shao Z."/>
        </authorList>
    </citation>
    <scope>NUCLEOTIDE SEQUENCE [LARGE SCALE GENOMIC DNA]</scope>
    <source>
        <strain evidence="3 4">MCCC 1A05748</strain>
    </source>
</reference>
<feature type="region of interest" description="Disordered" evidence="1">
    <location>
        <begin position="89"/>
        <end position="141"/>
    </location>
</feature>
<name>A0ABS9B406_9GAMM</name>
<proteinExistence type="predicted"/>
<accession>A0ABS9B406</accession>
<feature type="domain" description="Transposase IS204/IS1001/IS1096/IS1165 DDE" evidence="2">
    <location>
        <begin position="4"/>
        <end position="59"/>
    </location>
</feature>
<evidence type="ECO:0000256" key="1">
    <source>
        <dbReference type="SAM" id="MobiDB-lite"/>
    </source>
</evidence>
<evidence type="ECO:0000259" key="2">
    <source>
        <dbReference type="Pfam" id="PF01610"/>
    </source>
</evidence>
<dbReference type="RefSeq" id="WP_422674366.1">
    <property type="nucleotide sequence ID" value="NZ_JABFTQ010000005.1"/>
</dbReference>
<sequence length="141" mass="15538">MRGARAGWQEWIQLAKASDIRPIVTVAEQVEEKLWGILNAMRLRACNRLAEALNGKIRRRGPRASASWMRCCGWSGSWQALARGVGRWSSRAPAKNPLSEQPTQIASPGSSLAMATAERPHPRERRGQCVGHSRANPGSSR</sequence>
<dbReference type="Proteomes" id="UP001320154">
    <property type="component" value="Unassembled WGS sequence"/>
</dbReference>
<dbReference type="Pfam" id="PF01610">
    <property type="entry name" value="DDE_Tnp_ISL3"/>
    <property type="match status" value="1"/>
</dbReference>
<protein>
    <recommendedName>
        <fullName evidence="2">Transposase IS204/IS1001/IS1096/IS1165 DDE domain-containing protein</fullName>
    </recommendedName>
</protein>
<organism evidence="3 4">
    <name type="scientific">Billgrantia desiderata</name>
    <dbReference type="NCBI Taxonomy" id="52021"/>
    <lineage>
        <taxon>Bacteria</taxon>
        <taxon>Pseudomonadati</taxon>
        <taxon>Pseudomonadota</taxon>
        <taxon>Gammaproteobacteria</taxon>
        <taxon>Oceanospirillales</taxon>
        <taxon>Halomonadaceae</taxon>
        <taxon>Billgrantia</taxon>
    </lineage>
</organism>
<evidence type="ECO:0000313" key="3">
    <source>
        <dbReference type="EMBL" id="MCE8046923.1"/>
    </source>
</evidence>
<feature type="compositionally biased region" description="Polar residues" evidence="1">
    <location>
        <begin position="98"/>
        <end position="110"/>
    </location>
</feature>
<keyword evidence="4" id="KW-1185">Reference proteome</keyword>
<feature type="compositionally biased region" description="Basic and acidic residues" evidence="1">
    <location>
        <begin position="118"/>
        <end position="127"/>
    </location>
</feature>
<dbReference type="EMBL" id="JABFTQ010000005">
    <property type="protein sequence ID" value="MCE8046923.1"/>
    <property type="molecule type" value="Genomic_DNA"/>
</dbReference>